<dbReference type="PRINTS" id="PR01736">
    <property type="entry name" value="PHPHTRNFRASE"/>
</dbReference>
<evidence type="ECO:0000256" key="17">
    <source>
        <dbReference type="PIRSR" id="PIRSR000732-2"/>
    </source>
</evidence>
<dbReference type="InterPro" id="IPR006318">
    <property type="entry name" value="PTS_EI-like"/>
</dbReference>
<dbReference type="eggNOG" id="arCOG01113">
    <property type="taxonomic scope" value="Archaea"/>
</dbReference>
<evidence type="ECO:0000256" key="10">
    <source>
        <dbReference type="ARBA" id="ARBA00022679"/>
    </source>
</evidence>
<keyword evidence="19" id="KW-0175">Coiled coil</keyword>
<dbReference type="Pfam" id="PF00391">
    <property type="entry name" value="PEP-utilizers"/>
    <property type="match status" value="1"/>
</dbReference>
<feature type="binding site" evidence="17">
    <location>
        <position position="282"/>
    </location>
    <ligand>
        <name>phosphoenolpyruvate</name>
        <dbReference type="ChEBI" id="CHEBI:58702"/>
    </ligand>
</feature>
<dbReference type="Gene3D" id="3.50.30.10">
    <property type="entry name" value="Phosphohistidine domain"/>
    <property type="match status" value="1"/>
</dbReference>
<dbReference type="PIRSF" id="PIRSF000732">
    <property type="entry name" value="PTS_enzyme_I"/>
    <property type="match status" value="1"/>
</dbReference>
<dbReference type="Proteomes" id="UP000000641">
    <property type="component" value="Chromosome"/>
</dbReference>
<feature type="coiled-coil region" evidence="19">
    <location>
        <begin position="35"/>
        <end position="69"/>
    </location>
</feature>
<keyword evidence="12 18" id="KW-0479">Metal-binding</keyword>
<dbReference type="GO" id="GO:0016301">
    <property type="term" value="F:kinase activity"/>
    <property type="evidence" value="ECO:0007669"/>
    <property type="project" value="UniProtKB-KW"/>
</dbReference>
<organism evidence="23 24">
    <name type="scientific">Thermofilum pendens (strain DSM 2475 / Hrk 5)</name>
    <dbReference type="NCBI Taxonomy" id="368408"/>
    <lineage>
        <taxon>Archaea</taxon>
        <taxon>Thermoproteota</taxon>
        <taxon>Thermoprotei</taxon>
        <taxon>Thermofilales</taxon>
        <taxon>Thermofilaceae</taxon>
        <taxon>Thermofilum</taxon>
    </lineage>
</organism>
<evidence type="ECO:0000313" key="23">
    <source>
        <dbReference type="EMBL" id="ABL78491.1"/>
    </source>
</evidence>
<feature type="binding site" evidence="18">
    <location>
        <position position="417"/>
    </location>
    <ligand>
        <name>Mg(2+)</name>
        <dbReference type="ChEBI" id="CHEBI:18420"/>
    </ligand>
</feature>
<evidence type="ECO:0000256" key="1">
    <source>
        <dbReference type="ARBA" id="ARBA00000683"/>
    </source>
</evidence>
<feature type="binding site" evidence="17">
    <location>
        <position position="453"/>
    </location>
    <ligand>
        <name>phosphoenolpyruvate</name>
        <dbReference type="ChEBI" id="CHEBI:58702"/>
    </ligand>
</feature>
<evidence type="ECO:0000256" key="8">
    <source>
        <dbReference type="ARBA" id="ARBA00022490"/>
    </source>
</evidence>
<dbReference type="InterPro" id="IPR024692">
    <property type="entry name" value="PTS_EI"/>
</dbReference>
<dbReference type="Gene3D" id="3.20.20.60">
    <property type="entry name" value="Phosphoenolpyruvate-binding domains"/>
    <property type="match status" value="1"/>
</dbReference>
<keyword evidence="10" id="KW-0808">Transferase</keyword>
<feature type="binding site" evidence="17">
    <location>
        <position position="318"/>
    </location>
    <ligand>
        <name>phosphoenolpyruvate</name>
        <dbReference type="ChEBI" id="CHEBI:58702"/>
    </ligand>
</feature>
<dbReference type="InterPro" id="IPR040442">
    <property type="entry name" value="Pyrv_kinase-like_dom_sf"/>
</dbReference>
<feature type="active site" description="Proton donor" evidence="16">
    <location>
        <position position="489"/>
    </location>
</feature>
<evidence type="ECO:0000256" key="19">
    <source>
        <dbReference type="SAM" id="Coils"/>
    </source>
</evidence>
<dbReference type="InterPro" id="IPR036637">
    <property type="entry name" value="Phosphohistidine_dom_sf"/>
</dbReference>
<dbReference type="Gene3D" id="1.10.274.10">
    <property type="entry name" value="PtsI, HPr-binding domain"/>
    <property type="match status" value="1"/>
</dbReference>
<feature type="binding site" evidence="17">
    <location>
        <begin position="442"/>
        <end position="443"/>
    </location>
    <ligand>
        <name>phosphoenolpyruvate</name>
        <dbReference type="ChEBI" id="CHEBI:58702"/>
    </ligand>
</feature>
<keyword evidence="24" id="KW-1185">Reference proteome</keyword>
<evidence type="ECO:0000256" key="7">
    <source>
        <dbReference type="ARBA" id="ARBA00022448"/>
    </source>
</evidence>
<reference evidence="24" key="1">
    <citation type="journal article" date="2008" name="J. Bacteriol.">
        <title>Genome sequence of Thermofilum pendens reveals an exceptional loss of biosynthetic pathways without genome reduction.</title>
        <authorList>
            <person name="Anderson I."/>
            <person name="Rodriguez J."/>
            <person name="Susanti D."/>
            <person name="Porat I."/>
            <person name="Reich C."/>
            <person name="Ulrich L.E."/>
            <person name="Elkins J.G."/>
            <person name="Mavromatis K."/>
            <person name="Lykidis A."/>
            <person name="Kim E."/>
            <person name="Thompson L.S."/>
            <person name="Nolan M."/>
            <person name="Land M."/>
            <person name="Copeland A."/>
            <person name="Lapidus A."/>
            <person name="Lucas S."/>
            <person name="Detter C."/>
            <person name="Zhulin I.B."/>
            <person name="Olsen G.J."/>
            <person name="Whitman W."/>
            <person name="Mukhopadhyay B."/>
            <person name="Bristow J."/>
            <person name="Kyrpides N."/>
        </authorList>
    </citation>
    <scope>NUCLEOTIDE SEQUENCE [LARGE SCALE GENOMIC DNA]</scope>
    <source>
        <strain evidence="24">DSM 2475 / Hrk 5</strain>
    </source>
</reference>
<dbReference type="InterPro" id="IPR000121">
    <property type="entry name" value="PEP_util_C"/>
</dbReference>
<comment type="subcellular location">
    <subcellularLocation>
        <location evidence="3">Cytoplasm</location>
    </subcellularLocation>
</comment>
<dbReference type="GO" id="GO:0008965">
    <property type="term" value="F:phosphoenolpyruvate-protein phosphotransferase activity"/>
    <property type="evidence" value="ECO:0007669"/>
    <property type="project" value="UniProtKB-EC"/>
</dbReference>
<dbReference type="SUPFAM" id="SSF47831">
    <property type="entry name" value="Enzyme I of the PEP:sugar phosphotransferase system HPr-binding (sub)domain"/>
    <property type="match status" value="1"/>
</dbReference>
<evidence type="ECO:0000256" key="15">
    <source>
        <dbReference type="ARBA" id="ARBA00033235"/>
    </source>
</evidence>
<name>A1RZ61_THEPD</name>
<dbReference type="InterPro" id="IPR015813">
    <property type="entry name" value="Pyrv/PenolPyrv_kinase-like_dom"/>
</dbReference>
<dbReference type="PANTHER" id="PTHR46244:SF6">
    <property type="entry name" value="PHOSPHOENOLPYRUVATE-PROTEIN PHOSPHOTRANSFERASE"/>
    <property type="match status" value="1"/>
</dbReference>
<dbReference type="AlphaFoldDB" id="A1RZ61"/>
<evidence type="ECO:0000256" key="16">
    <source>
        <dbReference type="PIRSR" id="PIRSR000732-1"/>
    </source>
</evidence>
<dbReference type="STRING" id="368408.Tpen_1092"/>
<evidence type="ECO:0000256" key="9">
    <source>
        <dbReference type="ARBA" id="ARBA00022597"/>
    </source>
</evidence>
<protein>
    <recommendedName>
        <fullName evidence="6">Phosphoenolpyruvate-protein phosphotransferase</fullName>
        <ecNumber evidence="5">2.7.3.9</ecNumber>
    </recommendedName>
    <alternativeName>
        <fullName evidence="15">Phosphotransferase system, enzyme I</fullName>
    </alternativeName>
</protein>
<dbReference type="KEGG" id="tpe:Tpen_1092"/>
<feature type="active site" description="Tele-phosphohistidine intermediate" evidence="16">
    <location>
        <position position="175"/>
    </location>
</feature>
<keyword evidence="11" id="KW-0598">Phosphotransferase system</keyword>
<evidence type="ECO:0000256" key="4">
    <source>
        <dbReference type="ARBA" id="ARBA00007837"/>
    </source>
</evidence>
<dbReference type="Pfam" id="PF02896">
    <property type="entry name" value="PEP-utilizers_C"/>
    <property type="match status" value="1"/>
</dbReference>
<dbReference type="PROSITE" id="PS00742">
    <property type="entry name" value="PEP_ENZYMES_2"/>
    <property type="match status" value="1"/>
</dbReference>
<feature type="domain" description="PEP-utilising enzyme mobile" evidence="20">
    <location>
        <begin position="141"/>
        <end position="211"/>
    </location>
</feature>
<dbReference type="EC" id="2.7.3.9" evidence="5"/>
<keyword evidence="8" id="KW-0963">Cytoplasm</keyword>
<dbReference type="HOGENOM" id="CLU_007308_7_0_2"/>
<evidence type="ECO:0000256" key="14">
    <source>
        <dbReference type="ARBA" id="ARBA00022842"/>
    </source>
</evidence>
<dbReference type="NCBIfam" id="TIGR01417">
    <property type="entry name" value="PTS_I_fam"/>
    <property type="match status" value="1"/>
</dbReference>
<dbReference type="PANTHER" id="PTHR46244">
    <property type="entry name" value="PHOSPHOENOLPYRUVATE-PROTEIN PHOSPHOTRANSFERASE"/>
    <property type="match status" value="1"/>
</dbReference>
<evidence type="ECO:0000256" key="11">
    <source>
        <dbReference type="ARBA" id="ARBA00022683"/>
    </source>
</evidence>
<dbReference type="SUPFAM" id="SSF51621">
    <property type="entry name" value="Phosphoenolpyruvate/pyruvate domain"/>
    <property type="match status" value="1"/>
</dbReference>
<dbReference type="EnsemblBacteria" id="ABL78491">
    <property type="protein sequence ID" value="ABL78491"/>
    <property type="gene ID" value="Tpen_1092"/>
</dbReference>
<keyword evidence="9" id="KW-0762">Sugar transport</keyword>
<feature type="domain" description="Phosphotransferase system enzyme I N-terminal" evidence="22">
    <location>
        <begin position="2"/>
        <end position="106"/>
    </location>
</feature>
<dbReference type="InterPro" id="IPR023151">
    <property type="entry name" value="PEP_util_CS"/>
</dbReference>
<evidence type="ECO:0000256" key="13">
    <source>
        <dbReference type="ARBA" id="ARBA00022777"/>
    </source>
</evidence>
<dbReference type="InterPro" id="IPR036618">
    <property type="entry name" value="PtsI_HPr-bd_sf"/>
</dbReference>
<dbReference type="GO" id="GO:0005737">
    <property type="term" value="C:cytoplasm"/>
    <property type="evidence" value="ECO:0007669"/>
    <property type="project" value="UniProtKB-SubCell"/>
</dbReference>
<dbReference type="TCDB" id="8.A.7.1.6">
    <property type="family name" value="the phosphotransferase system enzyme i (ei) family"/>
</dbReference>
<accession>A1RZ61</accession>
<keyword evidence="14 18" id="KW-0460">Magnesium</keyword>
<comment type="cofactor">
    <cofactor evidence="2 18">
        <name>Mg(2+)</name>
        <dbReference type="ChEBI" id="CHEBI:18420"/>
    </cofactor>
</comment>
<keyword evidence="7" id="KW-0813">Transport</keyword>
<evidence type="ECO:0000256" key="12">
    <source>
        <dbReference type="ARBA" id="ARBA00022723"/>
    </source>
</evidence>
<dbReference type="InterPro" id="IPR008731">
    <property type="entry name" value="PTS_EIN"/>
</dbReference>
<evidence type="ECO:0000256" key="18">
    <source>
        <dbReference type="PIRSR" id="PIRSR000732-3"/>
    </source>
</evidence>
<evidence type="ECO:0000256" key="5">
    <source>
        <dbReference type="ARBA" id="ARBA00012232"/>
    </source>
</evidence>
<proteinExistence type="inferred from homology"/>
<dbReference type="GO" id="GO:0046872">
    <property type="term" value="F:metal ion binding"/>
    <property type="evidence" value="ECO:0007669"/>
    <property type="project" value="UniProtKB-KW"/>
</dbReference>
<evidence type="ECO:0000259" key="21">
    <source>
        <dbReference type="Pfam" id="PF02896"/>
    </source>
</evidence>
<comment type="catalytic activity">
    <reaction evidence="1">
        <text>L-histidyl-[protein] + phosphoenolpyruvate = N(pros)-phospho-L-histidyl-[protein] + pyruvate</text>
        <dbReference type="Rhea" id="RHEA:23880"/>
        <dbReference type="Rhea" id="RHEA-COMP:9745"/>
        <dbReference type="Rhea" id="RHEA-COMP:9746"/>
        <dbReference type="ChEBI" id="CHEBI:15361"/>
        <dbReference type="ChEBI" id="CHEBI:29979"/>
        <dbReference type="ChEBI" id="CHEBI:58702"/>
        <dbReference type="ChEBI" id="CHEBI:64837"/>
        <dbReference type="EC" id="2.7.3.9"/>
    </reaction>
</comment>
<evidence type="ECO:0000259" key="20">
    <source>
        <dbReference type="Pfam" id="PF00391"/>
    </source>
</evidence>
<evidence type="ECO:0000256" key="6">
    <source>
        <dbReference type="ARBA" id="ARBA00016544"/>
    </source>
</evidence>
<feature type="coiled-coil region" evidence="19">
    <location>
        <begin position="379"/>
        <end position="406"/>
    </location>
</feature>
<sequence>MVSQGVARGRLLVVRAVDVLGLVEERRVGDVEGELERLSRAGSLVRERLEELKRVLPAAEREIVDAQLLMLESLVAEAGELVKSSSLSAEYAVKSVYEKYAEMLKSGSELFALRVQDLRDLASRLVSVLTGGKTAGGGYSGRIAVAEELDPIQFLEAAEEGLAGLVTRKGGLTAHVSILARLKGVPYMISGELDLGLVRDGDEAVLDCVNGVLLVNPTAEEEERYGALAEEYNRMLALFSKEEGLEPVTLDGRRVDVLCNAGGLEEVRAAPGYGCGGIGLFRIEFAYMVRQEAPGEEELYGLFKKSLEVLGGRPLTVRAPDIGGDKPVNFLELPKEANPQLGLRGTRLLLEYRDKLLRPLLRAALRAAVHGDLRLMFPMVSTVEEVEELSEEVRRAEEELRSEGFEARVPRLGVMVEVPSAALLSRELVEKGGLSFVSFGTNDLTQYVLAADRGSAHVGKVYDELNPAVLRLIAYAVDKLGGRAEVEVCGEMASRTLAVPALLGLGVQGLSVAPVFVGRVKYVVRRIDLEEASREVREVVESASTSREVRAWARSYLERRGIRVFE</sequence>
<evidence type="ECO:0000259" key="22">
    <source>
        <dbReference type="Pfam" id="PF05524"/>
    </source>
</evidence>
<dbReference type="EMBL" id="CP000505">
    <property type="protein sequence ID" value="ABL78491.1"/>
    <property type="molecule type" value="Genomic_DNA"/>
</dbReference>
<gene>
    <name evidence="23" type="ordered locus">Tpen_1092</name>
</gene>
<dbReference type="SUPFAM" id="SSF52009">
    <property type="entry name" value="Phosphohistidine domain"/>
    <property type="match status" value="1"/>
</dbReference>
<dbReference type="Pfam" id="PF05524">
    <property type="entry name" value="PEP-utilisers_N"/>
    <property type="match status" value="1"/>
</dbReference>
<dbReference type="InterPro" id="IPR008279">
    <property type="entry name" value="PEP-util_enz_mobile_dom"/>
</dbReference>
<comment type="similarity">
    <text evidence="4">Belongs to the PEP-utilizing enzyme family.</text>
</comment>
<feature type="domain" description="PEP-utilising enzyme C-terminal" evidence="21">
    <location>
        <begin position="245"/>
        <end position="528"/>
    </location>
</feature>
<evidence type="ECO:0000256" key="2">
    <source>
        <dbReference type="ARBA" id="ARBA00001946"/>
    </source>
</evidence>
<evidence type="ECO:0000313" key="24">
    <source>
        <dbReference type="Proteomes" id="UP000000641"/>
    </source>
</evidence>
<dbReference type="GO" id="GO:0009401">
    <property type="term" value="P:phosphoenolpyruvate-dependent sugar phosphotransferase system"/>
    <property type="evidence" value="ECO:0007669"/>
    <property type="project" value="UniProtKB-KW"/>
</dbReference>
<dbReference type="InterPro" id="IPR050499">
    <property type="entry name" value="PEP-utilizing_PTS_enzyme"/>
</dbReference>
<feature type="binding site" evidence="18">
    <location>
        <position position="443"/>
    </location>
    <ligand>
        <name>Mg(2+)</name>
        <dbReference type="ChEBI" id="CHEBI:18420"/>
    </ligand>
</feature>
<keyword evidence="13" id="KW-0418">Kinase</keyword>
<evidence type="ECO:0000256" key="3">
    <source>
        <dbReference type="ARBA" id="ARBA00004496"/>
    </source>
</evidence>